<evidence type="ECO:0000313" key="10">
    <source>
        <dbReference type="Proteomes" id="UP000038010"/>
    </source>
</evidence>
<dbReference type="Pfam" id="PF04082">
    <property type="entry name" value="Fungal_trans"/>
    <property type="match status" value="1"/>
</dbReference>
<feature type="compositionally biased region" description="Polar residues" evidence="7">
    <location>
        <begin position="159"/>
        <end position="176"/>
    </location>
</feature>
<feature type="compositionally biased region" description="Pro residues" evidence="7">
    <location>
        <begin position="56"/>
        <end position="85"/>
    </location>
</feature>
<dbReference type="GO" id="GO:0000785">
    <property type="term" value="C:chromatin"/>
    <property type="evidence" value="ECO:0007669"/>
    <property type="project" value="TreeGrafter"/>
</dbReference>
<evidence type="ECO:0000256" key="2">
    <source>
        <dbReference type="ARBA" id="ARBA00022723"/>
    </source>
</evidence>
<dbReference type="OrthoDB" id="1405595at2759"/>
<dbReference type="InterPro" id="IPR051059">
    <property type="entry name" value="VerF-like"/>
</dbReference>
<evidence type="ECO:0000256" key="5">
    <source>
        <dbReference type="ARBA" id="ARBA00022833"/>
    </source>
</evidence>
<keyword evidence="5" id="KW-0862">Zinc</keyword>
<organism evidence="9 10">
    <name type="scientific">Cyphellophora attinorum</name>
    <dbReference type="NCBI Taxonomy" id="1664694"/>
    <lineage>
        <taxon>Eukaryota</taxon>
        <taxon>Fungi</taxon>
        <taxon>Dikarya</taxon>
        <taxon>Ascomycota</taxon>
        <taxon>Pezizomycotina</taxon>
        <taxon>Eurotiomycetes</taxon>
        <taxon>Chaetothyriomycetidae</taxon>
        <taxon>Chaetothyriales</taxon>
        <taxon>Cyphellophoraceae</taxon>
        <taxon>Cyphellophora</taxon>
    </lineage>
</organism>
<evidence type="ECO:0000256" key="7">
    <source>
        <dbReference type="SAM" id="MobiDB-lite"/>
    </source>
</evidence>
<proteinExistence type="predicted"/>
<feature type="region of interest" description="Disordered" evidence="7">
    <location>
        <begin position="1"/>
        <end position="91"/>
    </location>
</feature>
<comment type="caution">
    <text evidence="9">The sequence shown here is derived from an EMBL/GenBank/DDBJ whole genome shotgun (WGS) entry which is preliminary data.</text>
</comment>
<dbReference type="CDD" id="cd12148">
    <property type="entry name" value="fungal_TF_MHR"/>
    <property type="match status" value="1"/>
</dbReference>
<comment type="subcellular location">
    <subcellularLocation>
        <location evidence="1">Nucleus</location>
    </subcellularLocation>
</comment>
<keyword evidence="4" id="KW-0863">Zinc-finger</keyword>
<feature type="compositionally biased region" description="Basic and acidic residues" evidence="7">
    <location>
        <begin position="19"/>
        <end position="39"/>
    </location>
</feature>
<dbReference type="PANTHER" id="PTHR40626">
    <property type="entry name" value="MIP31509P"/>
    <property type="match status" value="1"/>
</dbReference>
<evidence type="ECO:0000256" key="1">
    <source>
        <dbReference type="ARBA" id="ARBA00004123"/>
    </source>
</evidence>
<protein>
    <submittedName>
        <fullName evidence="9">Zinc finger protein klf1</fullName>
    </submittedName>
</protein>
<dbReference type="STRING" id="1664694.A0A0N0NI46"/>
<keyword evidence="3" id="KW-0677">Repeat</keyword>
<evidence type="ECO:0000256" key="4">
    <source>
        <dbReference type="ARBA" id="ARBA00022771"/>
    </source>
</evidence>
<dbReference type="InterPro" id="IPR007219">
    <property type="entry name" value="XnlR_reg_dom"/>
</dbReference>
<feature type="domain" description="Xylanolytic transcriptional activator regulatory" evidence="8">
    <location>
        <begin position="215"/>
        <end position="497"/>
    </location>
</feature>
<evidence type="ECO:0000259" key="8">
    <source>
        <dbReference type="Pfam" id="PF04082"/>
    </source>
</evidence>
<evidence type="ECO:0000256" key="6">
    <source>
        <dbReference type="ARBA" id="ARBA00023242"/>
    </source>
</evidence>
<dbReference type="GO" id="GO:0008270">
    <property type="term" value="F:zinc ion binding"/>
    <property type="evidence" value="ECO:0007669"/>
    <property type="project" value="UniProtKB-KW"/>
</dbReference>
<keyword evidence="10" id="KW-1185">Reference proteome</keyword>
<dbReference type="Proteomes" id="UP000038010">
    <property type="component" value="Unassembled WGS sequence"/>
</dbReference>
<dbReference type="PANTHER" id="PTHR40626:SF3">
    <property type="entry name" value="TRANSCRIPTION FACTOR WITH C2H2 AND ZN(2)-CYS(6) DNA BINDING DOMAIN (EUROFUNG)-RELATED"/>
    <property type="match status" value="1"/>
</dbReference>
<dbReference type="RefSeq" id="XP_017995384.1">
    <property type="nucleotide sequence ID" value="XM_018140583.1"/>
</dbReference>
<keyword evidence="2" id="KW-0479">Metal-binding</keyword>
<feature type="region of interest" description="Disordered" evidence="7">
    <location>
        <begin position="157"/>
        <end position="177"/>
    </location>
</feature>
<gene>
    <name evidence="9" type="ORF">AB675_11711</name>
</gene>
<accession>A0A0N0NI46</accession>
<name>A0A0N0NI46_9EURO</name>
<dbReference type="GO" id="GO:0000978">
    <property type="term" value="F:RNA polymerase II cis-regulatory region sequence-specific DNA binding"/>
    <property type="evidence" value="ECO:0007669"/>
    <property type="project" value="InterPro"/>
</dbReference>
<sequence>MPANAGRTSLPTLAEQESQDEHQLYRQHLEQHASTEQHMQHPPVNSLPLTPLTPLGAPPPPPVPPAHRQLPPPFPQPPPPAPAHPPVQHHYVPPPITSAPHHDLIQHSNGTHQVFFDPATDVQGVREDLDWLFGNQLTDANADAYYTAPWSNAVPPSLSPSSTNSFQGHDTSSSTPVGEWNEVRAGVLSALDLILPAPILQSSFFEAESMQNFCSLYFNNYNAHFPILHQPTFTPQMVPPLLMIAVLTLGATLSPDESHFETAERIQDSLRFLIFNSEAFSPPAPLWCLQALLLCQAQQKMFSTRKHHEMAHIFHSAIITLMRRGSSYSADRGTSQEPSSLDKAWRSWIDRELGLRAAYFAFVMDAQHASIFGHTPALSVSDLRLPLPCPDRLWDATSASRWKREQARQEDMPEFLPTLRAVLARMPLSSAFCAFSRFIILHGIFSLAKHMEARETTALDVGTTKLSLEDARSTHSGTQSEVGDGWKETLDRAIETWSFSLMSQEPSLCLEAARTLQRIAHVCLHVNLIDFHVFTGALAGSPSLTGNDITPAAFTRAQQRIQHWVAKPVAKKTLSHCFMMIQETLFSRHQYRAAEDNIALRPWCLYNATLIVWSWGTLTQGKSDLPYLPAEEYIIHMMNALRSGTTAHPMASANRNGGLMTAVQRALTGCRWELLQEAYVTLGKLIAIDPQVVARATHG</sequence>
<dbReference type="AlphaFoldDB" id="A0A0N0NI46"/>
<feature type="compositionally biased region" description="Low complexity" evidence="7">
    <location>
        <begin position="42"/>
        <end position="55"/>
    </location>
</feature>
<evidence type="ECO:0000256" key="3">
    <source>
        <dbReference type="ARBA" id="ARBA00022737"/>
    </source>
</evidence>
<dbReference type="GO" id="GO:0005634">
    <property type="term" value="C:nucleus"/>
    <property type="evidence" value="ECO:0007669"/>
    <property type="project" value="UniProtKB-SubCell"/>
</dbReference>
<keyword evidence="6" id="KW-0539">Nucleus</keyword>
<dbReference type="GO" id="GO:0000981">
    <property type="term" value="F:DNA-binding transcription factor activity, RNA polymerase II-specific"/>
    <property type="evidence" value="ECO:0007669"/>
    <property type="project" value="InterPro"/>
</dbReference>
<dbReference type="GeneID" id="28732464"/>
<dbReference type="EMBL" id="LFJN01000040">
    <property type="protein sequence ID" value="KPI35421.1"/>
    <property type="molecule type" value="Genomic_DNA"/>
</dbReference>
<dbReference type="VEuPathDB" id="FungiDB:AB675_11711"/>
<feature type="compositionally biased region" description="Polar residues" evidence="7">
    <location>
        <begin position="1"/>
        <end position="11"/>
    </location>
</feature>
<evidence type="ECO:0000313" key="9">
    <source>
        <dbReference type="EMBL" id="KPI35421.1"/>
    </source>
</evidence>
<dbReference type="GO" id="GO:0006351">
    <property type="term" value="P:DNA-templated transcription"/>
    <property type="evidence" value="ECO:0007669"/>
    <property type="project" value="InterPro"/>
</dbReference>
<reference evidence="9 10" key="1">
    <citation type="submission" date="2015-06" db="EMBL/GenBank/DDBJ databases">
        <title>Draft genome of the ant-associated black yeast Phialophora attae CBS 131958.</title>
        <authorList>
            <person name="Moreno L.F."/>
            <person name="Stielow B.J."/>
            <person name="de Hoog S."/>
            <person name="Vicente V.A."/>
            <person name="Weiss V.A."/>
            <person name="de Vries M."/>
            <person name="Cruz L.M."/>
            <person name="Souza E.M."/>
        </authorList>
    </citation>
    <scope>NUCLEOTIDE SEQUENCE [LARGE SCALE GENOMIC DNA]</scope>
    <source>
        <strain evidence="9 10">CBS 131958</strain>
    </source>
</reference>